<sequence length="267" mass="29001">MADANLLGEFLKARRALLLPGDVGLVPYGRRRVAGLRRDELARLAGVSTHYLTRLEQGRDRRPSPQVLDALARALRLDADTTAHLHALARPAGPAARRPLDPAVQRLLDDWAGTPAYVRGPRLDVLASNRLATALSPMYAPGHNLAHDMFHEPAVRKLFPDWADVAARTVAALRAGADAGDPELISLVGDLSADPDFRRWWARHDARPSRDETKHFHHPVVGPLTLRRQALAVAGAEEQVIIAYQAEPGSLSAAALARLAALAGHRI</sequence>
<dbReference type="Pfam" id="PF17765">
    <property type="entry name" value="MLTR_LBD"/>
    <property type="match status" value="1"/>
</dbReference>
<dbReference type="SUPFAM" id="SSF47413">
    <property type="entry name" value="lambda repressor-like DNA-binding domains"/>
    <property type="match status" value="1"/>
</dbReference>
<dbReference type="InterPro" id="IPR041413">
    <property type="entry name" value="MLTR_LBD"/>
</dbReference>
<organism evidence="2 3">
    <name type="scientific">Actinoplanes nipponensis</name>
    <dbReference type="NCBI Taxonomy" id="135950"/>
    <lineage>
        <taxon>Bacteria</taxon>
        <taxon>Bacillati</taxon>
        <taxon>Actinomycetota</taxon>
        <taxon>Actinomycetes</taxon>
        <taxon>Micromonosporales</taxon>
        <taxon>Micromonosporaceae</taxon>
        <taxon>Actinoplanes</taxon>
    </lineage>
</organism>
<dbReference type="InterPro" id="IPR010982">
    <property type="entry name" value="Lambda_DNA-bd_dom_sf"/>
</dbReference>
<dbReference type="RefSeq" id="WP_203775472.1">
    <property type="nucleotide sequence ID" value="NZ_BAAAYJ010000040.1"/>
</dbReference>
<evidence type="ECO:0000259" key="1">
    <source>
        <dbReference type="PROSITE" id="PS50943"/>
    </source>
</evidence>
<dbReference type="InterPro" id="IPR001387">
    <property type="entry name" value="Cro/C1-type_HTH"/>
</dbReference>
<proteinExistence type="predicted"/>
<protein>
    <submittedName>
        <fullName evidence="2">Transcriptional regulator</fullName>
    </submittedName>
</protein>
<keyword evidence="3" id="KW-1185">Reference proteome</keyword>
<feature type="domain" description="HTH cro/C1-type" evidence="1">
    <location>
        <begin position="31"/>
        <end position="82"/>
    </location>
</feature>
<dbReference type="CDD" id="cd00093">
    <property type="entry name" value="HTH_XRE"/>
    <property type="match status" value="1"/>
</dbReference>
<dbReference type="AlphaFoldDB" id="A0A919MQ96"/>
<reference evidence="2" key="1">
    <citation type="submission" date="2021-01" db="EMBL/GenBank/DDBJ databases">
        <title>Whole genome shotgun sequence of Actinoplanes nipponensis NBRC 14063.</title>
        <authorList>
            <person name="Komaki H."/>
            <person name="Tamura T."/>
        </authorList>
    </citation>
    <scope>NUCLEOTIDE SEQUENCE</scope>
    <source>
        <strain evidence="2">NBRC 14063</strain>
    </source>
</reference>
<evidence type="ECO:0000313" key="3">
    <source>
        <dbReference type="Proteomes" id="UP000647172"/>
    </source>
</evidence>
<gene>
    <name evidence="2" type="ORF">Ani05nite_69550</name>
</gene>
<dbReference type="Proteomes" id="UP000647172">
    <property type="component" value="Unassembled WGS sequence"/>
</dbReference>
<dbReference type="GO" id="GO:0003677">
    <property type="term" value="F:DNA binding"/>
    <property type="evidence" value="ECO:0007669"/>
    <property type="project" value="InterPro"/>
</dbReference>
<dbReference type="Gene3D" id="3.30.450.180">
    <property type="match status" value="1"/>
</dbReference>
<name>A0A919MQ96_9ACTN</name>
<evidence type="ECO:0000313" key="2">
    <source>
        <dbReference type="EMBL" id="GIE53421.1"/>
    </source>
</evidence>
<dbReference type="EMBL" id="BOMQ01000084">
    <property type="protein sequence ID" value="GIE53421.1"/>
    <property type="molecule type" value="Genomic_DNA"/>
</dbReference>
<dbReference type="Gene3D" id="1.10.260.40">
    <property type="entry name" value="lambda repressor-like DNA-binding domains"/>
    <property type="match status" value="1"/>
</dbReference>
<comment type="caution">
    <text evidence="2">The sequence shown here is derived from an EMBL/GenBank/DDBJ whole genome shotgun (WGS) entry which is preliminary data.</text>
</comment>
<dbReference type="PROSITE" id="PS50943">
    <property type="entry name" value="HTH_CROC1"/>
    <property type="match status" value="1"/>
</dbReference>
<dbReference type="PANTHER" id="PTHR35010">
    <property type="entry name" value="BLL4672 PROTEIN-RELATED"/>
    <property type="match status" value="1"/>
</dbReference>
<dbReference type="Pfam" id="PF13560">
    <property type="entry name" value="HTH_31"/>
    <property type="match status" value="1"/>
</dbReference>
<accession>A0A919MQ96</accession>
<dbReference type="SMART" id="SM00530">
    <property type="entry name" value="HTH_XRE"/>
    <property type="match status" value="1"/>
</dbReference>
<dbReference type="PANTHER" id="PTHR35010:SF2">
    <property type="entry name" value="BLL4672 PROTEIN"/>
    <property type="match status" value="1"/>
</dbReference>